<organism evidence="2 3">
    <name type="scientific">Castilleja foliolosa</name>
    <dbReference type="NCBI Taxonomy" id="1961234"/>
    <lineage>
        <taxon>Eukaryota</taxon>
        <taxon>Viridiplantae</taxon>
        <taxon>Streptophyta</taxon>
        <taxon>Embryophyta</taxon>
        <taxon>Tracheophyta</taxon>
        <taxon>Spermatophyta</taxon>
        <taxon>Magnoliopsida</taxon>
        <taxon>eudicotyledons</taxon>
        <taxon>Gunneridae</taxon>
        <taxon>Pentapetalae</taxon>
        <taxon>asterids</taxon>
        <taxon>lamiids</taxon>
        <taxon>Lamiales</taxon>
        <taxon>Orobanchaceae</taxon>
        <taxon>Pedicularideae</taxon>
        <taxon>Castillejinae</taxon>
        <taxon>Castilleja</taxon>
    </lineage>
</organism>
<name>A0ABD3E4U8_9LAMI</name>
<comment type="caution">
    <text evidence="2">The sequence shown here is derived from an EMBL/GenBank/DDBJ whole genome shotgun (WGS) entry which is preliminary data.</text>
</comment>
<proteinExistence type="inferred from homology"/>
<gene>
    <name evidence="2" type="primary">SCPL43</name>
    <name evidence="2" type="ORF">CASFOL_005500</name>
</gene>
<dbReference type="InterPro" id="IPR001563">
    <property type="entry name" value="Peptidase_S10"/>
</dbReference>
<accession>A0ABD3E4U8</accession>
<evidence type="ECO:0000313" key="3">
    <source>
        <dbReference type="Proteomes" id="UP001632038"/>
    </source>
</evidence>
<comment type="similarity">
    <text evidence="1">Belongs to the peptidase S10 family.</text>
</comment>
<dbReference type="Proteomes" id="UP001632038">
    <property type="component" value="Unassembled WGS sequence"/>
</dbReference>
<dbReference type="PANTHER" id="PTHR11802">
    <property type="entry name" value="SERINE PROTEASE FAMILY S10 SERINE CARBOXYPEPTIDASE"/>
    <property type="match status" value="1"/>
</dbReference>
<dbReference type="InterPro" id="IPR029058">
    <property type="entry name" value="AB_hydrolase_fold"/>
</dbReference>
<evidence type="ECO:0000313" key="2">
    <source>
        <dbReference type="EMBL" id="KAL3649097.1"/>
    </source>
</evidence>
<sequence length="88" mass="9177">MSPGCSSIGGGAFTELGPFFPTADGRGLRINSKSWNKASNLLFVESPAGVGWSYSNTSSDYTCGDASTVTLAENDAKVEQGFEPVDYG</sequence>
<dbReference type="Pfam" id="PF00450">
    <property type="entry name" value="Peptidase_S10"/>
    <property type="match status" value="1"/>
</dbReference>
<dbReference type="PANTHER" id="PTHR11802:SF20">
    <property type="entry name" value="SERINE CARBOXYPEPTIDASE-LIKE 41-RELATED"/>
    <property type="match status" value="1"/>
</dbReference>
<evidence type="ECO:0000256" key="1">
    <source>
        <dbReference type="ARBA" id="ARBA00009431"/>
    </source>
</evidence>
<reference evidence="3" key="1">
    <citation type="journal article" date="2024" name="IScience">
        <title>Strigolactones Initiate the Formation of Haustorium-like Structures in Castilleja.</title>
        <authorList>
            <person name="Buerger M."/>
            <person name="Peterson D."/>
            <person name="Chory J."/>
        </authorList>
    </citation>
    <scope>NUCLEOTIDE SEQUENCE [LARGE SCALE GENOMIC DNA]</scope>
</reference>
<protein>
    <submittedName>
        <fullName evidence="2">Serine carboxypeptidase-like 43</fullName>
    </submittedName>
</protein>
<dbReference type="Gene3D" id="3.40.50.1820">
    <property type="entry name" value="alpha/beta hydrolase"/>
    <property type="match status" value="1"/>
</dbReference>
<dbReference type="SUPFAM" id="SSF53474">
    <property type="entry name" value="alpha/beta-Hydrolases"/>
    <property type="match status" value="1"/>
</dbReference>
<dbReference type="AlphaFoldDB" id="A0ABD3E4U8"/>
<keyword evidence="3" id="KW-1185">Reference proteome</keyword>
<dbReference type="EMBL" id="JAVIJP010000007">
    <property type="protein sequence ID" value="KAL3649097.1"/>
    <property type="molecule type" value="Genomic_DNA"/>
</dbReference>